<accession>A0A2Z5ZJW5</accession>
<gene>
    <name evidence="1" type="ORF">AcetOrient_orf03877</name>
</gene>
<reference evidence="1 2" key="1">
    <citation type="submission" date="2018-02" db="EMBL/GenBank/DDBJ databases">
        <title>Acetobacter orientalis genome.</title>
        <authorList>
            <person name="Nakashima N."/>
            <person name="Tamura T."/>
        </authorList>
    </citation>
    <scope>NUCLEOTIDE SEQUENCE [LARGE SCALE GENOMIC DNA]</scope>
    <source>
        <strain evidence="1 2">FAN1</strain>
    </source>
</reference>
<proteinExistence type="predicted"/>
<dbReference type="EMBL" id="AP018515">
    <property type="protein sequence ID" value="BBC80898.1"/>
    <property type="molecule type" value="Genomic_DNA"/>
</dbReference>
<evidence type="ECO:0000313" key="1">
    <source>
        <dbReference type="EMBL" id="BBC80898.1"/>
    </source>
</evidence>
<evidence type="ECO:0000313" key="2">
    <source>
        <dbReference type="Proteomes" id="UP000270034"/>
    </source>
</evidence>
<organism evidence="1 2">
    <name type="scientific">Acetobacter orientalis</name>
    <dbReference type="NCBI Taxonomy" id="146474"/>
    <lineage>
        <taxon>Bacteria</taxon>
        <taxon>Pseudomonadati</taxon>
        <taxon>Pseudomonadota</taxon>
        <taxon>Alphaproteobacteria</taxon>
        <taxon>Acetobacterales</taxon>
        <taxon>Acetobacteraceae</taxon>
        <taxon>Acetobacter</taxon>
    </lineage>
</organism>
<protein>
    <submittedName>
        <fullName evidence="1">Glutamate synthetase</fullName>
    </submittedName>
</protein>
<sequence>MRAVSLHGAMVWLRCSTPTLHARIMHHLLGCAKSRARTILLKKSMPL</sequence>
<dbReference type="Proteomes" id="UP000270034">
    <property type="component" value="Chromosome"/>
</dbReference>
<dbReference type="KEGG" id="aot:AcetOri_orf03877"/>
<dbReference type="AlphaFoldDB" id="A0A2Z5ZJW5"/>
<name>A0A2Z5ZJW5_9PROT</name>